<protein>
    <recommendedName>
        <fullName evidence="2">SXP/RAL-2 family protein Ani s 5-like cation-binding domain-containing protein</fullName>
    </recommendedName>
</protein>
<name>A0A368FER6_ANCCA</name>
<sequence>MMTKGLQLELLGGTAISVNPADRGPPGPPPRPGRPGPPSPFPFPIPPGSQRELYDIQNDPNLTRQQYEDKMKQWAAKYGVKDQFDAYKKDIRSQRKRHRRNWMKPWKSCRNTTKS</sequence>
<gene>
    <name evidence="3" type="ORF">ANCCAN_23592</name>
</gene>
<evidence type="ECO:0000313" key="3">
    <source>
        <dbReference type="EMBL" id="RCN30633.1"/>
    </source>
</evidence>
<feature type="domain" description="SXP/RAL-2 family protein Ani s 5-like cation-binding" evidence="2">
    <location>
        <begin position="50"/>
        <end position="101"/>
    </location>
</feature>
<dbReference type="InterPro" id="IPR003677">
    <property type="entry name" value="ANIS5_cation-bd"/>
</dbReference>
<evidence type="ECO:0000259" key="2">
    <source>
        <dbReference type="Pfam" id="PF02520"/>
    </source>
</evidence>
<comment type="caution">
    <text evidence="3">The sequence shown here is derived from an EMBL/GenBank/DDBJ whole genome shotgun (WGS) entry which is preliminary data.</text>
</comment>
<dbReference type="EMBL" id="JOJR01001508">
    <property type="protein sequence ID" value="RCN30633.1"/>
    <property type="molecule type" value="Genomic_DNA"/>
</dbReference>
<evidence type="ECO:0000313" key="4">
    <source>
        <dbReference type="Proteomes" id="UP000252519"/>
    </source>
</evidence>
<dbReference type="Proteomes" id="UP000252519">
    <property type="component" value="Unassembled WGS sequence"/>
</dbReference>
<evidence type="ECO:0000256" key="1">
    <source>
        <dbReference type="SAM" id="MobiDB-lite"/>
    </source>
</evidence>
<feature type="compositionally biased region" description="Pro residues" evidence="1">
    <location>
        <begin position="23"/>
        <end position="47"/>
    </location>
</feature>
<feature type="region of interest" description="Disordered" evidence="1">
    <location>
        <begin position="1"/>
        <end position="54"/>
    </location>
</feature>
<keyword evidence="4" id="KW-1185">Reference proteome</keyword>
<reference evidence="3 4" key="1">
    <citation type="submission" date="2014-10" db="EMBL/GenBank/DDBJ databases">
        <title>Draft genome of the hookworm Ancylostoma caninum.</title>
        <authorList>
            <person name="Mitreva M."/>
        </authorList>
    </citation>
    <scope>NUCLEOTIDE SEQUENCE [LARGE SCALE GENOMIC DNA]</scope>
    <source>
        <strain evidence="3 4">Baltimore</strain>
    </source>
</reference>
<dbReference type="OrthoDB" id="5877184at2759"/>
<feature type="region of interest" description="Disordered" evidence="1">
    <location>
        <begin position="89"/>
        <end position="115"/>
    </location>
</feature>
<dbReference type="AlphaFoldDB" id="A0A368FER6"/>
<organism evidence="3 4">
    <name type="scientific">Ancylostoma caninum</name>
    <name type="common">Dog hookworm</name>
    <dbReference type="NCBI Taxonomy" id="29170"/>
    <lineage>
        <taxon>Eukaryota</taxon>
        <taxon>Metazoa</taxon>
        <taxon>Ecdysozoa</taxon>
        <taxon>Nematoda</taxon>
        <taxon>Chromadorea</taxon>
        <taxon>Rhabditida</taxon>
        <taxon>Rhabditina</taxon>
        <taxon>Rhabditomorpha</taxon>
        <taxon>Strongyloidea</taxon>
        <taxon>Ancylostomatidae</taxon>
        <taxon>Ancylostomatinae</taxon>
        <taxon>Ancylostoma</taxon>
    </lineage>
</organism>
<proteinExistence type="predicted"/>
<accession>A0A368FER6</accession>
<dbReference type="Pfam" id="PF02520">
    <property type="entry name" value="ANIS5_cation-bd"/>
    <property type="match status" value="1"/>
</dbReference>